<evidence type="ECO:0000256" key="2">
    <source>
        <dbReference type="ARBA" id="ARBA00022729"/>
    </source>
</evidence>
<feature type="region of interest" description="Disordered" evidence="4">
    <location>
        <begin position="1"/>
        <end position="68"/>
    </location>
</feature>
<reference evidence="7" key="1">
    <citation type="submission" date="2021-09" db="EMBL/GenBank/DDBJ databases">
        <title>The genome of Mauremys mutica provides insights into the evolution of semi-aquatic lifestyle.</title>
        <authorList>
            <person name="Gong S."/>
            <person name="Gao Y."/>
        </authorList>
    </citation>
    <scope>NUCLEOTIDE SEQUENCE</scope>
    <source>
        <strain evidence="7">MM-2020</strain>
        <tissue evidence="7">Muscle</tissue>
    </source>
</reference>
<dbReference type="PANTHER" id="PTHR24366:SF171">
    <property type="entry name" value="LEUCINE RICH REPEAT NEURONAL 4"/>
    <property type="match status" value="1"/>
</dbReference>
<evidence type="ECO:0000256" key="4">
    <source>
        <dbReference type="SAM" id="MobiDB-lite"/>
    </source>
</evidence>
<evidence type="ECO:0000259" key="6">
    <source>
        <dbReference type="SMART" id="SM00013"/>
    </source>
</evidence>
<dbReference type="Gene3D" id="3.80.10.10">
    <property type="entry name" value="Ribonuclease Inhibitor"/>
    <property type="match status" value="1"/>
</dbReference>
<gene>
    <name evidence="7" type="ORF">KIL84_020999</name>
</gene>
<evidence type="ECO:0000313" key="8">
    <source>
        <dbReference type="Proteomes" id="UP000827986"/>
    </source>
</evidence>
<dbReference type="InterPro" id="IPR000372">
    <property type="entry name" value="LRRNT"/>
</dbReference>
<dbReference type="PANTHER" id="PTHR24366">
    <property type="entry name" value="IG(IMMUNOGLOBULIN) AND LRR(LEUCINE RICH REPEAT) DOMAINS"/>
    <property type="match status" value="1"/>
</dbReference>
<dbReference type="AlphaFoldDB" id="A0A9D4B139"/>
<feature type="non-terminal residue" evidence="7">
    <location>
        <position position="1"/>
    </location>
</feature>
<keyword evidence="3" id="KW-0677">Repeat</keyword>
<dbReference type="Pfam" id="PF13855">
    <property type="entry name" value="LRR_8"/>
    <property type="match status" value="1"/>
</dbReference>
<feature type="region of interest" description="Disordered" evidence="4">
    <location>
        <begin position="321"/>
        <end position="342"/>
    </location>
</feature>
<keyword evidence="5" id="KW-1133">Transmembrane helix</keyword>
<keyword evidence="1" id="KW-0433">Leucine-rich repeat</keyword>
<proteinExistence type="predicted"/>
<evidence type="ECO:0000256" key="3">
    <source>
        <dbReference type="ARBA" id="ARBA00022737"/>
    </source>
</evidence>
<comment type="caution">
    <text evidence="7">The sequence shown here is derived from an EMBL/GenBank/DDBJ whole genome shotgun (WGS) entry which is preliminary data.</text>
</comment>
<accession>A0A9D4B139</accession>
<feature type="compositionally biased region" description="Acidic residues" evidence="4">
    <location>
        <begin position="325"/>
        <end position="335"/>
    </location>
</feature>
<dbReference type="SMART" id="SM00369">
    <property type="entry name" value="LRR_TYP"/>
    <property type="match status" value="3"/>
</dbReference>
<keyword evidence="8" id="KW-1185">Reference proteome</keyword>
<dbReference type="Proteomes" id="UP000827986">
    <property type="component" value="Unassembled WGS sequence"/>
</dbReference>
<dbReference type="SMART" id="SM00013">
    <property type="entry name" value="LRRNT"/>
    <property type="match status" value="1"/>
</dbReference>
<keyword evidence="2" id="KW-0732">Signal</keyword>
<evidence type="ECO:0000256" key="1">
    <source>
        <dbReference type="ARBA" id="ARBA00022614"/>
    </source>
</evidence>
<dbReference type="InterPro" id="IPR003591">
    <property type="entry name" value="Leu-rich_rpt_typical-subtyp"/>
</dbReference>
<dbReference type="SUPFAM" id="SSF52058">
    <property type="entry name" value="L domain-like"/>
    <property type="match status" value="1"/>
</dbReference>
<dbReference type="PROSITE" id="PS51450">
    <property type="entry name" value="LRR"/>
    <property type="match status" value="2"/>
</dbReference>
<evidence type="ECO:0000256" key="5">
    <source>
        <dbReference type="SAM" id="Phobius"/>
    </source>
</evidence>
<name>A0A9D4B139_9SAUR</name>
<dbReference type="EMBL" id="JAHDVG010000475">
    <property type="protein sequence ID" value="KAH1176265.1"/>
    <property type="molecule type" value="Genomic_DNA"/>
</dbReference>
<keyword evidence="5" id="KW-0812">Transmembrane</keyword>
<sequence length="342" mass="37804">RPRSSDAGCRLAGRGGLCPRAVAGPAGEVSRNGQADARGWSRPKARTRSPGQLRGRPSPRGGDQPASRGLFPCCECPGEPRRGRGSYAEMPALPWLLVVILCQCGGLACPEGCRCLLESRVVRCTHGQLREIPQGIPRDTRVLHLDANEITGLPDGTLRELRQLRELYLSDNLIENISPATFGELGSRLQLLDLSNNRLQQLGPAEATSTLRAKMRLYGNPWHCGCSLQELLEALPLEAETLEDVVCSSAAREEYVGQPFARLLSTGIDFCSVQQRTTDVAMLVTMFCWFTVLIAYVVYYVQRNQAETRRHLEYLKSLPIKQPSPEEEEEEEMEGDTLSTIL</sequence>
<evidence type="ECO:0000313" key="7">
    <source>
        <dbReference type="EMBL" id="KAH1176265.1"/>
    </source>
</evidence>
<organism evidence="7 8">
    <name type="scientific">Mauremys mutica</name>
    <name type="common">yellowpond turtle</name>
    <dbReference type="NCBI Taxonomy" id="74926"/>
    <lineage>
        <taxon>Eukaryota</taxon>
        <taxon>Metazoa</taxon>
        <taxon>Chordata</taxon>
        <taxon>Craniata</taxon>
        <taxon>Vertebrata</taxon>
        <taxon>Euteleostomi</taxon>
        <taxon>Archelosauria</taxon>
        <taxon>Testudinata</taxon>
        <taxon>Testudines</taxon>
        <taxon>Cryptodira</taxon>
        <taxon>Durocryptodira</taxon>
        <taxon>Testudinoidea</taxon>
        <taxon>Geoemydidae</taxon>
        <taxon>Geoemydinae</taxon>
        <taxon>Mauremys</taxon>
    </lineage>
</organism>
<dbReference type="InterPro" id="IPR032675">
    <property type="entry name" value="LRR_dom_sf"/>
</dbReference>
<keyword evidence="5" id="KW-0472">Membrane</keyword>
<feature type="domain" description="LRRNT" evidence="6">
    <location>
        <begin position="108"/>
        <end position="142"/>
    </location>
</feature>
<feature type="transmembrane region" description="Helical" evidence="5">
    <location>
        <begin position="280"/>
        <end position="301"/>
    </location>
</feature>
<dbReference type="InterPro" id="IPR001611">
    <property type="entry name" value="Leu-rich_rpt"/>
</dbReference>
<protein>
    <recommendedName>
        <fullName evidence="6">LRRNT domain-containing protein</fullName>
    </recommendedName>
</protein>